<feature type="transmembrane region" description="Helical" evidence="1">
    <location>
        <begin position="84"/>
        <end position="108"/>
    </location>
</feature>
<keyword evidence="1" id="KW-0472">Membrane</keyword>
<evidence type="ECO:0000313" key="3">
    <source>
        <dbReference type="EMBL" id="KAJ7046115.1"/>
    </source>
</evidence>
<dbReference type="EMBL" id="JARJCM010000003">
    <property type="protein sequence ID" value="KAJ7046115.1"/>
    <property type="molecule type" value="Genomic_DNA"/>
</dbReference>
<keyword evidence="1" id="KW-1133">Transmembrane helix</keyword>
<evidence type="ECO:0000259" key="2">
    <source>
        <dbReference type="Pfam" id="PF20151"/>
    </source>
</evidence>
<evidence type="ECO:0000256" key="1">
    <source>
        <dbReference type="SAM" id="Phobius"/>
    </source>
</evidence>
<dbReference type="Pfam" id="PF20151">
    <property type="entry name" value="DUF6533"/>
    <property type="match status" value="1"/>
</dbReference>
<feature type="domain" description="DUF6533" evidence="2">
    <location>
        <begin position="16"/>
        <end position="60"/>
    </location>
</feature>
<keyword evidence="1" id="KW-0812">Transmembrane</keyword>
<sequence>MSLNSKLEARLVPSTLCACAAILVYDWMCTLDQEITYVWSRPQWSTGTFVFIVNRYLPFIDIFLALTAKLTHISPGRCLTRFKIVGWLTVMGIFLSEVVLMLRTLALWDRKRAVRISLMILAIHTATSGVSDNRGWSNYIKMVSSSHALEFSTYSYVQRGMLFYVFLLGMSLANILVPIFAPSMYSNWLASPQRVLHSVLCTRVLARCARVSSAS</sequence>
<feature type="transmembrane region" description="Helical" evidence="1">
    <location>
        <begin position="161"/>
        <end position="181"/>
    </location>
</feature>
<dbReference type="AlphaFoldDB" id="A0AAD6XFA4"/>
<organism evidence="3 4">
    <name type="scientific">Mycena alexandri</name>
    <dbReference type="NCBI Taxonomy" id="1745969"/>
    <lineage>
        <taxon>Eukaryota</taxon>
        <taxon>Fungi</taxon>
        <taxon>Dikarya</taxon>
        <taxon>Basidiomycota</taxon>
        <taxon>Agaricomycotina</taxon>
        <taxon>Agaricomycetes</taxon>
        <taxon>Agaricomycetidae</taxon>
        <taxon>Agaricales</taxon>
        <taxon>Marasmiineae</taxon>
        <taxon>Mycenaceae</taxon>
        <taxon>Mycena</taxon>
    </lineage>
</organism>
<proteinExistence type="predicted"/>
<dbReference type="InterPro" id="IPR045340">
    <property type="entry name" value="DUF6533"/>
</dbReference>
<dbReference type="Proteomes" id="UP001218188">
    <property type="component" value="Unassembled WGS sequence"/>
</dbReference>
<comment type="caution">
    <text evidence="3">The sequence shown here is derived from an EMBL/GenBank/DDBJ whole genome shotgun (WGS) entry which is preliminary data.</text>
</comment>
<keyword evidence="4" id="KW-1185">Reference proteome</keyword>
<protein>
    <recommendedName>
        <fullName evidence="2">DUF6533 domain-containing protein</fullName>
    </recommendedName>
</protein>
<evidence type="ECO:0000313" key="4">
    <source>
        <dbReference type="Proteomes" id="UP001218188"/>
    </source>
</evidence>
<name>A0AAD6XFA4_9AGAR</name>
<gene>
    <name evidence="3" type="ORF">C8F04DRAFT_1387757</name>
</gene>
<reference evidence="3" key="1">
    <citation type="submission" date="2023-03" db="EMBL/GenBank/DDBJ databases">
        <title>Massive genome expansion in bonnet fungi (Mycena s.s.) driven by repeated elements and novel gene families across ecological guilds.</title>
        <authorList>
            <consortium name="Lawrence Berkeley National Laboratory"/>
            <person name="Harder C.B."/>
            <person name="Miyauchi S."/>
            <person name="Viragh M."/>
            <person name="Kuo A."/>
            <person name="Thoen E."/>
            <person name="Andreopoulos B."/>
            <person name="Lu D."/>
            <person name="Skrede I."/>
            <person name="Drula E."/>
            <person name="Henrissat B."/>
            <person name="Morin E."/>
            <person name="Kohler A."/>
            <person name="Barry K."/>
            <person name="LaButti K."/>
            <person name="Morin E."/>
            <person name="Salamov A."/>
            <person name="Lipzen A."/>
            <person name="Mereny Z."/>
            <person name="Hegedus B."/>
            <person name="Baldrian P."/>
            <person name="Stursova M."/>
            <person name="Weitz H."/>
            <person name="Taylor A."/>
            <person name="Grigoriev I.V."/>
            <person name="Nagy L.G."/>
            <person name="Martin F."/>
            <person name="Kauserud H."/>
        </authorList>
    </citation>
    <scope>NUCLEOTIDE SEQUENCE</scope>
    <source>
        <strain evidence="3">CBHHK200</strain>
    </source>
</reference>
<accession>A0AAD6XFA4</accession>